<keyword evidence="3" id="KW-0732">Signal</keyword>
<dbReference type="EMBL" id="JAEAOA010000353">
    <property type="protein sequence ID" value="KAK3608090.1"/>
    <property type="molecule type" value="Genomic_DNA"/>
</dbReference>
<protein>
    <submittedName>
        <fullName evidence="4">Uncharacterized protein</fullName>
    </submittedName>
</protein>
<evidence type="ECO:0000256" key="1">
    <source>
        <dbReference type="SAM" id="MobiDB-lite"/>
    </source>
</evidence>
<reference evidence="4" key="3">
    <citation type="submission" date="2023-05" db="EMBL/GenBank/DDBJ databases">
        <authorList>
            <person name="Smith C.H."/>
        </authorList>
    </citation>
    <scope>NUCLEOTIDE SEQUENCE</scope>
    <source>
        <strain evidence="4">CHS0354</strain>
        <tissue evidence="4">Mantle</tissue>
    </source>
</reference>
<reference evidence="4" key="2">
    <citation type="journal article" date="2021" name="Genome Biol. Evol.">
        <title>Developing a high-quality reference genome for a parasitic bivalve with doubly uniparental inheritance (Bivalvia: Unionida).</title>
        <authorList>
            <person name="Smith C.H."/>
        </authorList>
    </citation>
    <scope>NUCLEOTIDE SEQUENCE</scope>
    <source>
        <strain evidence="4">CHS0354</strain>
        <tissue evidence="4">Mantle</tissue>
    </source>
</reference>
<gene>
    <name evidence="4" type="ORF">CHS0354_004745</name>
</gene>
<feature type="compositionally biased region" description="Pro residues" evidence="1">
    <location>
        <begin position="158"/>
        <end position="173"/>
    </location>
</feature>
<keyword evidence="2" id="KW-0812">Transmembrane</keyword>
<dbReference type="Proteomes" id="UP001195483">
    <property type="component" value="Unassembled WGS sequence"/>
</dbReference>
<name>A0AAE0TCW6_9BIVA</name>
<dbReference type="AlphaFoldDB" id="A0AAE0TCW6"/>
<evidence type="ECO:0000313" key="5">
    <source>
        <dbReference type="Proteomes" id="UP001195483"/>
    </source>
</evidence>
<feature type="signal peptide" evidence="3">
    <location>
        <begin position="1"/>
        <end position="16"/>
    </location>
</feature>
<proteinExistence type="predicted"/>
<evidence type="ECO:0000313" key="4">
    <source>
        <dbReference type="EMBL" id="KAK3608090.1"/>
    </source>
</evidence>
<evidence type="ECO:0000256" key="2">
    <source>
        <dbReference type="SAM" id="Phobius"/>
    </source>
</evidence>
<keyword evidence="2" id="KW-1133">Transmembrane helix</keyword>
<evidence type="ECO:0000256" key="3">
    <source>
        <dbReference type="SAM" id="SignalP"/>
    </source>
</evidence>
<keyword evidence="5" id="KW-1185">Reference proteome</keyword>
<comment type="caution">
    <text evidence="4">The sequence shown here is derived from an EMBL/GenBank/DDBJ whole genome shotgun (WGS) entry which is preliminary data.</text>
</comment>
<feature type="chain" id="PRO_5041998518" evidence="3">
    <location>
        <begin position="17"/>
        <end position="173"/>
    </location>
</feature>
<reference evidence="4" key="1">
    <citation type="journal article" date="2021" name="Genome Biol. Evol.">
        <title>A High-Quality Reference Genome for a Parasitic Bivalve with Doubly Uniparental Inheritance (Bivalvia: Unionida).</title>
        <authorList>
            <person name="Smith C.H."/>
        </authorList>
    </citation>
    <scope>NUCLEOTIDE SEQUENCE</scope>
    <source>
        <strain evidence="4">CHS0354</strain>
    </source>
</reference>
<keyword evidence="2" id="KW-0472">Membrane</keyword>
<accession>A0AAE0TCW6</accession>
<feature type="transmembrane region" description="Helical" evidence="2">
    <location>
        <begin position="69"/>
        <end position="87"/>
    </location>
</feature>
<sequence>MLEFYFIIAFTFFLEAIPVGSVDKCQYGNYRNGYYYTYCDYGCCGITNNNVCCESFEMTQKGDVIKAEAVFVSLCGYFVLIVLIVAFRATSNNSRTGSVIQAPNTTTETSAVSNMGVTQGPPNNLGYYRPVCYDYSGGFLPPAYSQYNNVPQGGTDPAYPPPPPLPPPPEAKN</sequence>
<feature type="region of interest" description="Disordered" evidence="1">
    <location>
        <begin position="149"/>
        <end position="173"/>
    </location>
</feature>
<organism evidence="4 5">
    <name type="scientific">Potamilus streckersoni</name>
    <dbReference type="NCBI Taxonomy" id="2493646"/>
    <lineage>
        <taxon>Eukaryota</taxon>
        <taxon>Metazoa</taxon>
        <taxon>Spiralia</taxon>
        <taxon>Lophotrochozoa</taxon>
        <taxon>Mollusca</taxon>
        <taxon>Bivalvia</taxon>
        <taxon>Autobranchia</taxon>
        <taxon>Heteroconchia</taxon>
        <taxon>Palaeoheterodonta</taxon>
        <taxon>Unionida</taxon>
        <taxon>Unionoidea</taxon>
        <taxon>Unionidae</taxon>
        <taxon>Ambleminae</taxon>
        <taxon>Lampsilini</taxon>
        <taxon>Potamilus</taxon>
    </lineage>
</organism>